<dbReference type="AlphaFoldDB" id="A0AAD2Q240"/>
<dbReference type="Pfam" id="PF12937">
    <property type="entry name" value="F-box-like"/>
    <property type="match status" value="1"/>
</dbReference>
<evidence type="ECO:0000313" key="2">
    <source>
        <dbReference type="EMBL" id="CAK5267551.1"/>
    </source>
</evidence>
<feature type="domain" description="F-box" evidence="1">
    <location>
        <begin position="74"/>
        <end position="131"/>
    </location>
</feature>
<evidence type="ECO:0000313" key="3">
    <source>
        <dbReference type="Proteomes" id="UP001295794"/>
    </source>
</evidence>
<keyword evidence="3" id="KW-1185">Reference proteome</keyword>
<protein>
    <recommendedName>
        <fullName evidence="1">F-box domain-containing protein</fullName>
    </recommendedName>
</protein>
<accession>A0AAD2Q240</accession>
<dbReference type="EMBL" id="CAVNYO010000126">
    <property type="protein sequence ID" value="CAK5267551.1"/>
    <property type="molecule type" value="Genomic_DNA"/>
</dbReference>
<proteinExistence type="predicted"/>
<reference evidence="2" key="1">
    <citation type="submission" date="2023-11" db="EMBL/GenBank/DDBJ databases">
        <authorList>
            <person name="De Vega J J."/>
            <person name="De Vega J J."/>
        </authorList>
    </citation>
    <scope>NUCLEOTIDE SEQUENCE</scope>
</reference>
<dbReference type="InterPro" id="IPR036047">
    <property type="entry name" value="F-box-like_dom_sf"/>
</dbReference>
<dbReference type="SUPFAM" id="SSF52047">
    <property type="entry name" value="RNI-like"/>
    <property type="match status" value="1"/>
</dbReference>
<dbReference type="PANTHER" id="PTHR38926">
    <property type="entry name" value="F-BOX DOMAIN CONTAINING PROTEIN, EXPRESSED"/>
    <property type="match status" value="1"/>
</dbReference>
<gene>
    <name evidence="2" type="ORF">MYCIT1_LOCUS10160</name>
</gene>
<comment type="caution">
    <text evidence="2">The sequence shown here is derived from an EMBL/GenBank/DDBJ whole genome shotgun (WGS) entry which is preliminary data.</text>
</comment>
<sequence>MSVLLTHLLTSNEPPHSSSECQSTYDLLTSAQAVLASVETEITALNASLAMALSRRDATLQSIARHRAILSPIRYLPTEILQHIFSLINPPADAFAQRSWESDFRAPWAVGVVCRAWRQAALGHPGLWSVLTLTERVPKAMLHTRRQMLEVQLDRISGCTELGAHVLLWGRPDDDLFDLLLSFSGRWESLRFNFESCAGSNIWPRRVNALDSVLSGASFPKLRTIEIIGSVPGAIPAVLASAHNLRELRFRQHKQSANLLRLSGVPLAQLTHLEVPYLGRTEALNVLSCTPHLIECVLSTAKRHGWNVAPDQQYFEPGSIKLPYLRRFCYHTHDTDTDILPFLDLPAVEDLSLHRSSADSLVRYLLSQSSPSAIRRLSMWECTKATASNLLAMCLDCLPWLQFLLVDSTNGQEGLELLQSLNTGERCPSLESLVYSSELNCQTFDAFRTLVATRGRRGNGAGRLSYLRIFQSPPTFFSPEMSCFSEEAAAMKQSFGVDTALLRSHEIAVSKRSWCL</sequence>
<dbReference type="InterPro" id="IPR001810">
    <property type="entry name" value="F-box_dom"/>
</dbReference>
<dbReference type="SUPFAM" id="SSF81383">
    <property type="entry name" value="F-box domain"/>
    <property type="match status" value="1"/>
</dbReference>
<dbReference type="Gene3D" id="1.20.1280.50">
    <property type="match status" value="1"/>
</dbReference>
<dbReference type="PANTHER" id="PTHR38926:SF5">
    <property type="entry name" value="F-BOX AND LEUCINE-RICH REPEAT PROTEIN 6"/>
    <property type="match status" value="1"/>
</dbReference>
<dbReference type="Proteomes" id="UP001295794">
    <property type="component" value="Unassembled WGS sequence"/>
</dbReference>
<name>A0AAD2Q240_9AGAR</name>
<evidence type="ECO:0000259" key="1">
    <source>
        <dbReference type="Pfam" id="PF12937"/>
    </source>
</evidence>
<organism evidence="2 3">
    <name type="scientific">Mycena citricolor</name>
    <dbReference type="NCBI Taxonomy" id="2018698"/>
    <lineage>
        <taxon>Eukaryota</taxon>
        <taxon>Fungi</taxon>
        <taxon>Dikarya</taxon>
        <taxon>Basidiomycota</taxon>
        <taxon>Agaricomycotina</taxon>
        <taxon>Agaricomycetes</taxon>
        <taxon>Agaricomycetidae</taxon>
        <taxon>Agaricales</taxon>
        <taxon>Marasmiineae</taxon>
        <taxon>Mycenaceae</taxon>
        <taxon>Mycena</taxon>
    </lineage>
</organism>